<dbReference type="HOGENOM" id="CLU_027046_1_1_1"/>
<evidence type="ECO:0000313" key="3">
    <source>
        <dbReference type="Proteomes" id="UP000001593"/>
    </source>
</evidence>
<dbReference type="PANTHER" id="PTHR12062">
    <property type="entry name" value="N-ACETYLGLUCOSAMINYLTRANSFERASE VI"/>
    <property type="match status" value="1"/>
</dbReference>
<dbReference type="PhylomeDB" id="A7RTD5"/>
<accession>A7RTD5</accession>
<keyword evidence="3" id="KW-1185">Reference proteome</keyword>
<dbReference type="OrthoDB" id="2016523at2759"/>
<gene>
    <name evidence="2" type="ORF">NEMVEDRAFT_v1g92717</name>
</gene>
<dbReference type="InterPro" id="IPR057279">
    <property type="entry name" value="MGAT4"/>
</dbReference>
<sequence length="228" mass="27175">FLTIGIPTVERVYKNMSVSYIEGTLNSLISHMTEEEMKEVLLVIFLADFNPASRHRILHKLETQYKKHIESNLIHVIEAPREFYPRLNGLIRTFNDKPERMFWRSKQSIDYVFLLGYCEGMSRYYMQLEDDVESEPRFIATIKRVIERNKQFKWTFLQFSFWGFIGKFFRNEELPYLGLMLRRFYSDVPCDWNLMHFKKLRGDIGAINAYFGGEQFHHMGHQSSSLGT</sequence>
<dbReference type="Proteomes" id="UP000001593">
    <property type="component" value="Unassembled WGS sequence"/>
</dbReference>
<evidence type="ECO:0000313" key="2">
    <source>
        <dbReference type="EMBL" id="EDO45192.1"/>
    </source>
</evidence>
<dbReference type="AlphaFoldDB" id="A7RTD5"/>
<dbReference type="OMA" id="RIIWRTR"/>
<dbReference type="STRING" id="45351.A7RTD5"/>
<dbReference type="eggNOG" id="KOG3656">
    <property type="taxonomic scope" value="Eukaryota"/>
</dbReference>
<dbReference type="Pfam" id="PF04666">
    <property type="entry name" value="MGAT4_cons"/>
    <property type="match status" value="1"/>
</dbReference>
<dbReference type="GO" id="GO:0006487">
    <property type="term" value="P:protein N-linked glycosylation"/>
    <property type="evidence" value="ECO:0000318"/>
    <property type="project" value="GO_Central"/>
</dbReference>
<evidence type="ECO:0000259" key="1">
    <source>
        <dbReference type="Pfam" id="PF04666"/>
    </source>
</evidence>
<dbReference type="KEGG" id="nve:5517229"/>
<dbReference type="EMBL" id="DS469537">
    <property type="protein sequence ID" value="EDO45192.1"/>
    <property type="molecule type" value="Genomic_DNA"/>
</dbReference>
<protein>
    <recommendedName>
        <fullName evidence="1">MGAT4 conserved region domain-containing protein</fullName>
    </recommendedName>
</protein>
<feature type="non-terminal residue" evidence="2">
    <location>
        <position position="1"/>
    </location>
</feature>
<organism evidence="2 3">
    <name type="scientific">Nematostella vectensis</name>
    <name type="common">Starlet sea anemone</name>
    <dbReference type="NCBI Taxonomy" id="45351"/>
    <lineage>
        <taxon>Eukaryota</taxon>
        <taxon>Metazoa</taxon>
        <taxon>Cnidaria</taxon>
        <taxon>Anthozoa</taxon>
        <taxon>Hexacorallia</taxon>
        <taxon>Actiniaria</taxon>
        <taxon>Edwardsiidae</taxon>
        <taxon>Nematostella</taxon>
    </lineage>
</organism>
<name>A7RTD5_NEMVE</name>
<reference evidence="2 3" key="1">
    <citation type="journal article" date="2007" name="Science">
        <title>Sea anemone genome reveals ancestral eumetazoan gene repertoire and genomic organization.</title>
        <authorList>
            <person name="Putnam N.H."/>
            <person name="Srivastava M."/>
            <person name="Hellsten U."/>
            <person name="Dirks B."/>
            <person name="Chapman J."/>
            <person name="Salamov A."/>
            <person name="Terry A."/>
            <person name="Shapiro H."/>
            <person name="Lindquist E."/>
            <person name="Kapitonov V.V."/>
            <person name="Jurka J."/>
            <person name="Genikhovich G."/>
            <person name="Grigoriev I.V."/>
            <person name="Lucas S.M."/>
            <person name="Steele R.E."/>
            <person name="Finnerty J.R."/>
            <person name="Technau U."/>
            <person name="Martindale M.Q."/>
            <person name="Rokhsar D.S."/>
        </authorList>
    </citation>
    <scope>NUCLEOTIDE SEQUENCE [LARGE SCALE GENOMIC DNA]</scope>
    <source>
        <strain evidence="3">CH2 X CH6</strain>
    </source>
</reference>
<dbReference type="GO" id="GO:0008375">
    <property type="term" value="F:acetylglucosaminyltransferase activity"/>
    <property type="evidence" value="ECO:0000318"/>
    <property type="project" value="GO_Central"/>
</dbReference>
<dbReference type="PANTHER" id="PTHR12062:SF0">
    <property type="entry name" value="ALPHA-1,3-MANNOSYL-GLYCOPROTEIN 4-BETA-N-ACETYLGLUCOSAMINYLTRANSFERASE B"/>
    <property type="match status" value="1"/>
</dbReference>
<feature type="domain" description="MGAT4 conserved region" evidence="1">
    <location>
        <begin position="2"/>
        <end position="225"/>
    </location>
</feature>
<dbReference type="InterPro" id="IPR006759">
    <property type="entry name" value="Glyco_transf_54"/>
</dbReference>
<proteinExistence type="predicted"/>
<dbReference type="InParanoid" id="A7RTD5"/>